<dbReference type="NCBIfam" id="TIGR01728">
    <property type="entry name" value="SsuA_fam"/>
    <property type="match status" value="1"/>
</dbReference>
<dbReference type="Pfam" id="PF09084">
    <property type="entry name" value="NMT1"/>
    <property type="match status" value="1"/>
</dbReference>
<evidence type="ECO:0000256" key="1">
    <source>
        <dbReference type="ARBA" id="ARBA00004418"/>
    </source>
</evidence>
<protein>
    <recommendedName>
        <fullName evidence="6">Putative aliphatic sulfonates-binding protein</fullName>
    </recommendedName>
</protein>
<evidence type="ECO:0000313" key="10">
    <source>
        <dbReference type="EMBL" id="NYD22262.1"/>
    </source>
</evidence>
<evidence type="ECO:0000256" key="2">
    <source>
        <dbReference type="ARBA" id="ARBA00010742"/>
    </source>
</evidence>
<dbReference type="InterPro" id="IPR006311">
    <property type="entry name" value="TAT_signal"/>
</dbReference>
<evidence type="ECO:0000313" key="11">
    <source>
        <dbReference type="Proteomes" id="UP000521922"/>
    </source>
</evidence>
<comment type="similarity">
    <text evidence="2">Belongs to the bacterial solute-binding protein SsuA/TauA family.</text>
</comment>
<dbReference type="SUPFAM" id="SSF53850">
    <property type="entry name" value="Periplasmic binding protein-like II"/>
    <property type="match status" value="1"/>
</dbReference>
<comment type="caution">
    <text evidence="10">The sequence shown here is derived from an EMBL/GenBank/DDBJ whole genome shotgun (WGS) entry which is preliminary data.</text>
</comment>
<evidence type="ECO:0000256" key="8">
    <source>
        <dbReference type="SAM" id="SignalP"/>
    </source>
</evidence>
<dbReference type="InterPro" id="IPR015168">
    <property type="entry name" value="SsuA/THI5"/>
</dbReference>
<dbReference type="RefSeq" id="WP_179751107.1">
    <property type="nucleotide sequence ID" value="NZ_BAAAGN010000022.1"/>
</dbReference>
<proteinExistence type="inferred from homology"/>
<dbReference type="GO" id="GO:0042626">
    <property type="term" value="F:ATPase-coupled transmembrane transporter activity"/>
    <property type="evidence" value="ECO:0007669"/>
    <property type="project" value="InterPro"/>
</dbReference>
<dbReference type="GO" id="GO:0016020">
    <property type="term" value="C:membrane"/>
    <property type="evidence" value="ECO:0007669"/>
    <property type="project" value="InterPro"/>
</dbReference>
<evidence type="ECO:0000256" key="7">
    <source>
        <dbReference type="SAM" id="MobiDB-lite"/>
    </source>
</evidence>
<evidence type="ECO:0000256" key="5">
    <source>
        <dbReference type="ARBA" id="ARBA00055538"/>
    </source>
</evidence>
<dbReference type="Proteomes" id="UP000521922">
    <property type="component" value="Unassembled WGS sequence"/>
</dbReference>
<comment type="subcellular location">
    <subcellularLocation>
        <location evidence="1">Periplasm</location>
    </subcellularLocation>
</comment>
<comment type="function">
    <text evidence="5">Part of a binding-protein-dependent transport system for aliphatic sulfonates. Putative binding protein.</text>
</comment>
<feature type="signal peptide" evidence="8">
    <location>
        <begin position="1"/>
        <end position="25"/>
    </location>
</feature>
<evidence type="ECO:0000256" key="4">
    <source>
        <dbReference type="ARBA" id="ARBA00022729"/>
    </source>
</evidence>
<dbReference type="Gene3D" id="3.40.190.10">
    <property type="entry name" value="Periplasmic binding protein-like II"/>
    <property type="match status" value="2"/>
</dbReference>
<organism evidence="10 11">
    <name type="scientific">Kineococcus aurantiacus</name>
    <dbReference type="NCBI Taxonomy" id="37633"/>
    <lineage>
        <taxon>Bacteria</taxon>
        <taxon>Bacillati</taxon>
        <taxon>Actinomycetota</taxon>
        <taxon>Actinomycetes</taxon>
        <taxon>Kineosporiales</taxon>
        <taxon>Kineosporiaceae</taxon>
        <taxon>Kineococcus</taxon>
    </lineage>
</organism>
<dbReference type="InterPro" id="IPR010067">
    <property type="entry name" value="ABC_SsuA_sub-bd"/>
</dbReference>
<evidence type="ECO:0000256" key="6">
    <source>
        <dbReference type="ARBA" id="ARBA00070228"/>
    </source>
</evidence>
<keyword evidence="11" id="KW-1185">Reference proteome</keyword>
<feature type="region of interest" description="Disordered" evidence="7">
    <location>
        <begin position="32"/>
        <end position="52"/>
    </location>
</feature>
<keyword evidence="3" id="KW-0813">Transport</keyword>
<feature type="chain" id="PRO_5038458571" description="Putative aliphatic sulfonates-binding protein" evidence="8">
    <location>
        <begin position="26"/>
        <end position="346"/>
    </location>
</feature>
<feature type="domain" description="Solute-binding protein family 3/N-terminal" evidence="9">
    <location>
        <begin position="55"/>
        <end position="266"/>
    </location>
</feature>
<gene>
    <name evidence="10" type="ORF">BJ968_001802</name>
</gene>
<feature type="compositionally biased region" description="Low complexity" evidence="7">
    <location>
        <begin position="32"/>
        <end position="45"/>
    </location>
</feature>
<accession>A0A7Y9DKG2</accession>
<dbReference type="EMBL" id="JACCBB010000001">
    <property type="protein sequence ID" value="NYD22262.1"/>
    <property type="molecule type" value="Genomic_DNA"/>
</dbReference>
<name>A0A7Y9DKG2_9ACTN</name>
<evidence type="ECO:0000256" key="3">
    <source>
        <dbReference type="ARBA" id="ARBA00022448"/>
    </source>
</evidence>
<dbReference type="PANTHER" id="PTHR30024">
    <property type="entry name" value="ALIPHATIC SULFONATES-BINDING PROTEIN-RELATED"/>
    <property type="match status" value="1"/>
</dbReference>
<dbReference type="AlphaFoldDB" id="A0A7Y9DKG2"/>
<sequence length="346" mass="35765">MSTLPPTTTRRALLGLGLGSLALTAAGCVRGESSTGSAPASSGASAGSGGSGGDRVRLDYALYNPLSLVVREQKLLEDAGLTVQWEQSAGSNKANEFLRNDNLDLASTAGSAVLQARTNGSPVQTVAVYSQPEWTALVVGKDSTLTDVAGLRGKRIAATTGTDPYFFLQQALAGAGLSGTDVEITNLQHADGRAALERGDVDAWAGLDPNMAASELQAGSKLLYRNVDFCTYGVLNAREQFVQDSPDLVQQVVDAYATARAWALANPADLATLYATAAQLSPEVAARVLERTTLDLDGVPGDAQRTVLAGIVPLMAATGDVPSEDAATKALDTLLVPDFARKATAA</sequence>
<dbReference type="GO" id="GO:0042597">
    <property type="term" value="C:periplasmic space"/>
    <property type="evidence" value="ECO:0007669"/>
    <property type="project" value="UniProtKB-SubCell"/>
</dbReference>
<keyword evidence="4 8" id="KW-0732">Signal</keyword>
<dbReference type="PANTHER" id="PTHR30024:SF21">
    <property type="entry name" value="ABC TRANSPORTER SUBSTRATE-BINDING PROTEIN"/>
    <property type="match status" value="1"/>
</dbReference>
<dbReference type="FunFam" id="3.40.190.10:FF:000050">
    <property type="entry name" value="Sulfonate ABC transporter substrate-binding protein"/>
    <property type="match status" value="1"/>
</dbReference>
<dbReference type="SMART" id="SM00062">
    <property type="entry name" value="PBPb"/>
    <property type="match status" value="1"/>
</dbReference>
<reference evidence="10 11" key="1">
    <citation type="submission" date="2020-07" db="EMBL/GenBank/DDBJ databases">
        <title>Sequencing the genomes of 1000 actinobacteria strains.</title>
        <authorList>
            <person name="Klenk H.-P."/>
        </authorList>
    </citation>
    <scope>NUCLEOTIDE SEQUENCE [LARGE SCALE GENOMIC DNA]</scope>
    <source>
        <strain evidence="10 11">DSM 7487</strain>
    </source>
</reference>
<dbReference type="InterPro" id="IPR001638">
    <property type="entry name" value="Solute-binding_3/MltF_N"/>
</dbReference>
<evidence type="ECO:0000259" key="9">
    <source>
        <dbReference type="SMART" id="SM00062"/>
    </source>
</evidence>
<dbReference type="PROSITE" id="PS51318">
    <property type="entry name" value="TAT"/>
    <property type="match status" value="1"/>
</dbReference>